<feature type="domain" description="RING-CH-type" evidence="13">
    <location>
        <begin position="417"/>
        <end position="481"/>
    </location>
</feature>
<name>A0A3R7LLS7_9TRYP</name>
<dbReference type="GO" id="GO:0008270">
    <property type="term" value="F:zinc ion binding"/>
    <property type="evidence" value="ECO:0007669"/>
    <property type="project" value="UniProtKB-KW"/>
</dbReference>
<evidence type="ECO:0000256" key="8">
    <source>
        <dbReference type="ARBA" id="ARBA00022989"/>
    </source>
</evidence>
<evidence type="ECO:0000256" key="7">
    <source>
        <dbReference type="ARBA" id="ARBA00022833"/>
    </source>
</evidence>
<evidence type="ECO:0000256" key="10">
    <source>
        <dbReference type="SAM" id="MobiDB-lite"/>
    </source>
</evidence>
<keyword evidence="3 11" id="KW-0812">Transmembrane</keyword>
<dbReference type="PROSITE" id="PS51292">
    <property type="entry name" value="ZF_RING_CH"/>
    <property type="match status" value="1"/>
</dbReference>
<dbReference type="Gene3D" id="3.30.40.10">
    <property type="entry name" value="Zinc/RING finger domain, C3HC4 (zinc finger)"/>
    <property type="match status" value="1"/>
</dbReference>
<evidence type="ECO:0000256" key="2">
    <source>
        <dbReference type="ARBA" id="ARBA00022679"/>
    </source>
</evidence>
<feature type="compositionally biased region" description="Basic and acidic residues" evidence="10">
    <location>
        <begin position="393"/>
        <end position="402"/>
    </location>
</feature>
<feature type="transmembrane region" description="Helical" evidence="11">
    <location>
        <begin position="510"/>
        <end position="527"/>
    </location>
</feature>
<dbReference type="PANTHER" id="PTHR46065:SF3">
    <property type="entry name" value="FI20425P1"/>
    <property type="match status" value="1"/>
</dbReference>
<dbReference type="SMART" id="SM00744">
    <property type="entry name" value="RINGv"/>
    <property type="match status" value="1"/>
</dbReference>
<keyword evidence="7" id="KW-0862">Zinc</keyword>
<keyword evidence="5" id="KW-0863">Zinc-finger</keyword>
<evidence type="ECO:0000313" key="15">
    <source>
        <dbReference type="Proteomes" id="UP000284403"/>
    </source>
</evidence>
<reference evidence="14 15" key="1">
    <citation type="journal article" date="2018" name="BMC Genomics">
        <title>Genomic comparison of Trypanosoma conorhini and Trypanosoma rangeli to Trypanosoma cruzi strains of high and low virulence.</title>
        <authorList>
            <person name="Bradwell K.R."/>
            <person name="Koparde V.N."/>
            <person name="Matveyev A.V."/>
            <person name="Serrano M.G."/>
            <person name="Alves J.M."/>
            <person name="Parikh H."/>
            <person name="Huang B."/>
            <person name="Lee V."/>
            <person name="Espinosa-Alvarez O."/>
            <person name="Ortiz P.A."/>
            <person name="Costa-Martins A.G."/>
            <person name="Teixeira M.M."/>
            <person name="Buck G.A."/>
        </authorList>
    </citation>
    <scope>NUCLEOTIDE SEQUENCE [LARGE SCALE GENOMIC DNA]</scope>
    <source>
        <strain evidence="14 15">025E</strain>
    </source>
</reference>
<evidence type="ECO:0000256" key="3">
    <source>
        <dbReference type="ARBA" id="ARBA00022692"/>
    </source>
</evidence>
<comment type="caution">
    <text evidence="14">The sequence shown here is derived from an EMBL/GenBank/DDBJ whole genome shotgun (WGS) entry which is preliminary data.</text>
</comment>
<evidence type="ECO:0000313" key="14">
    <source>
        <dbReference type="EMBL" id="RNE99628.1"/>
    </source>
</evidence>
<comment type="subcellular location">
    <subcellularLocation>
        <location evidence="1">Membrane</location>
        <topology evidence="1">Multi-pass membrane protein</topology>
    </subcellularLocation>
</comment>
<organism evidence="14 15">
    <name type="scientific">Trypanosoma conorhini</name>
    <dbReference type="NCBI Taxonomy" id="83891"/>
    <lineage>
        <taxon>Eukaryota</taxon>
        <taxon>Discoba</taxon>
        <taxon>Euglenozoa</taxon>
        <taxon>Kinetoplastea</taxon>
        <taxon>Metakinetoplastina</taxon>
        <taxon>Trypanosomatida</taxon>
        <taxon>Trypanosomatidae</taxon>
        <taxon>Trypanosoma</taxon>
    </lineage>
</organism>
<dbReference type="GO" id="GO:0016740">
    <property type="term" value="F:transferase activity"/>
    <property type="evidence" value="ECO:0007669"/>
    <property type="project" value="UniProtKB-KW"/>
</dbReference>
<dbReference type="AlphaFoldDB" id="A0A3R7LLS7"/>
<dbReference type="PANTHER" id="PTHR46065">
    <property type="entry name" value="E3 UBIQUITIN-PROTEIN LIGASE MARCH 2/3 FAMILY MEMBER"/>
    <property type="match status" value="1"/>
</dbReference>
<feature type="transmembrane region" description="Helical" evidence="11">
    <location>
        <begin position="615"/>
        <end position="639"/>
    </location>
</feature>
<keyword evidence="8 11" id="KW-1133">Transmembrane helix</keyword>
<evidence type="ECO:0000256" key="9">
    <source>
        <dbReference type="ARBA" id="ARBA00023136"/>
    </source>
</evidence>
<keyword evidence="6" id="KW-0833">Ubl conjugation pathway</keyword>
<evidence type="ECO:0000256" key="11">
    <source>
        <dbReference type="SAM" id="Phobius"/>
    </source>
</evidence>
<feature type="transmembrane region" description="Helical" evidence="11">
    <location>
        <begin position="547"/>
        <end position="569"/>
    </location>
</feature>
<proteinExistence type="predicted"/>
<dbReference type="CDD" id="cd16495">
    <property type="entry name" value="RING_CH-C4HC3_MARCH"/>
    <property type="match status" value="1"/>
</dbReference>
<feature type="transmembrane region" description="Helical" evidence="11">
    <location>
        <begin position="274"/>
        <end position="301"/>
    </location>
</feature>
<dbReference type="InterPro" id="IPR013083">
    <property type="entry name" value="Znf_RING/FYVE/PHD"/>
</dbReference>
<dbReference type="EMBL" id="MKKU01000942">
    <property type="protein sequence ID" value="RNE99628.1"/>
    <property type="molecule type" value="Genomic_DNA"/>
</dbReference>
<accession>A0A3R7LLS7</accession>
<feature type="transmembrane region" description="Helical" evidence="11">
    <location>
        <begin position="581"/>
        <end position="603"/>
    </location>
</feature>
<keyword evidence="15" id="KW-1185">Reference proteome</keyword>
<dbReference type="Pfam" id="PF12906">
    <property type="entry name" value="RINGv"/>
    <property type="match status" value="1"/>
</dbReference>
<feature type="region of interest" description="Disordered" evidence="10">
    <location>
        <begin position="393"/>
        <end position="417"/>
    </location>
</feature>
<keyword evidence="2" id="KW-0808">Transferase</keyword>
<keyword evidence="9 11" id="KW-0472">Membrane</keyword>
<sequence>MMRARSWYIWFGLVVLVWSSVVVSDAVQQPAVALFDVERRSVMSSTVWSDIDFGGRSTVGGGRRPARVYALQATLPLRGGAKGNGGEAKLKKDLLLIPYCFATTHVPDRRGEGTAPSCSLSRFEGHVLLRFRGGWEENFAASLWQDSTPNSKVDLAGRIFRGALNDTSVTFPVPRGDSWGEASKSAGIVRRYELIENCNDFTDECFQARYMTYTTSFKEIPLERYTGRMIFHVGLLGAWNKPWTLRLQGTMPHESYTDVDIVFVLLDTRESRNWAMWLTSTLFGQFFLVVVCAFVVVCFILGTKELGMRLSEPVALNERHVTVLYEENESDDGQCQQLYRIMMAAKETCMKVAFQLHVAQRAVCPHFRCWPRRRWGETRSPVVTDCEMREEATAEKTHHKLEPQNTSVAVDDSSEEESDGDEHICRICRCKKPVDELFAPCACDGSSKYVHTSCLERWRATTTNAEHRRVCAECKTPYIILLERVPVSPDEFLHSPVCVPACRFLAARTLGLLFVLFLLWGGGYYLKLCMYLLTGLDEGVVWSAANFYHWVLGLYSMVALCLNMWALEYILTDFVESWQQLLLLVLSLCTVEIPLNYVGQVALSWLLNRPWSLEVSYGLGIIVTAVSSVTLLPHLYVFLQSLSAEREVVAPRIEEVRNRIVL</sequence>
<evidence type="ECO:0000256" key="5">
    <source>
        <dbReference type="ARBA" id="ARBA00022771"/>
    </source>
</evidence>
<evidence type="ECO:0000256" key="12">
    <source>
        <dbReference type="SAM" id="SignalP"/>
    </source>
</evidence>
<gene>
    <name evidence="14" type="ORF">Tco025E_08971</name>
</gene>
<evidence type="ECO:0000256" key="1">
    <source>
        <dbReference type="ARBA" id="ARBA00004141"/>
    </source>
</evidence>
<protein>
    <recommendedName>
        <fullName evidence="13">RING-CH-type domain-containing protein</fullName>
    </recommendedName>
</protein>
<keyword evidence="4" id="KW-0479">Metal-binding</keyword>
<dbReference type="Proteomes" id="UP000284403">
    <property type="component" value="Unassembled WGS sequence"/>
</dbReference>
<dbReference type="GeneID" id="40322582"/>
<dbReference type="InterPro" id="IPR011016">
    <property type="entry name" value="Znf_RING-CH"/>
</dbReference>
<keyword evidence="12" id="KW-0732">Signal</keyword>
<dbReference type="OrthoDB" id="264354at2759"/>
<feature type="signal peptide" evidence="12">
    <location>
        <begin position="1"/>
        <end position="19"/>
    </location>
</feature>
<evidence type="ECO:0000256" key="4">
    <source>
        <dbReference type="ARBA" id="ARBA00022723"/>
    </source>
</evidence>
<feature type="chain" id="PRO_5018714220" description="RING-CH-type domain-containing protein" evidence="12">
    <location>
        <begin position="20"/>
        <end position="662"/>
    </location>
</feature>
<evidence type="ECO:0000259" key="13">
    <source>
        <dbReference type="PROSITE" id="PS51292"/>
    </source>
</evidence>
<dbReference type="RefSeq" id="XP_029224075.1">
    <property type="nucleotide sequence ID" value="XM_029375802.1"/>
</dbReference>
<dbReference type="SUPFAM" id="SSF57850">
    <property type="entry name" value="RING/U-box"/>
    <property type="match status" value="1"/>
</dbReference>
<dbReference type="GO" id="GO:0016020">
    <property type="term" value="C:membrane"/>
    <property type="evidence" value="ECO:0007669"/>
    <property type="project" value="UniProtKB-SubCell"/>
</dbReference>
<evidence type="ECO:0000256" key="6">
    <source>
        <dbReference type="ARBA" id="ARBA00022786"/>
    </source>
</evidence>